<dbReference type="Gene3D" id="3.30.420.40">
    <property type="match status" value="2"/>
</dbReference>
<sequence length="368" mass="39728">MYKHDERVVMTLDAGGTNFVFSAIKGCVPVVEPVCLLAIPDDLEKCLSVLLAGFSKVKEMLTEEPVAISFAFPGPADYENGVLGNLHNFPAFNGGVALGPYLEEKLGIPTFINNDGNLFAYGEALAGALPEINGMLEQAGNVKHYKNLIGITLGTGFGCGIVINKELLVGDNSCGGDLFGFRNCFFDDMIIEESVSIRAVQRVYKELSKDNRDLTPKAIFDIAERKIEGDSEAAAESFASLGIAVANALTYALFLIDGVVVIGGGLSGAAKYIMPSLMATFKKRLHSFSGLSFPMVQMETYYLDEKADLESFLKREYETVIVPDSKREVTYFSKKKTGIILSHIGASQAISLGAYAFALHKLDGASCF</sequence>
<protein>
    <submittedName>
        <fullName evidence="3">ROK family protein</fullName>
    </submittedName>
</protein>
<dbReference type="CDD" id="cd23763">
    <property type="entry name" value="ASKHA_ATPase_ROK"/>
    <property type="match status" value="1"/>
</dbReference>
<evidence type="ECO:0000313" key="3">
    <source>
        <dbReference type="EMBL" id="RGV55292.1"/>
    </source>
</evidence>
<evidence type="ECO:0000256" key="1">
    <source>
        <dbReference type="ARBA" id="ARBA00006479"/>
    </source>
</evidence>
<feature type="transmembrane region" description="Helical" evidence="2">
    <location>
        <begin position="251"/>
        <end position="274"/>
    </location>
</feature>
<dbReference type="InterPro" id="IPR000600">
    <property type="entry name" value="ROK"/>
</dbReference>
<keyword evidence="2" id="KW-0472">Membrane</keyword>
<dbReference type="Pfam" id="PF00480">
    <property type="entry name" value="ROK"/>
    <property type="match status" value="1"/>
</dbReference>
<dbReference type="RefSeq" id="WP_022392679.1">
    <property type="nucleotide sequence ID" value="NZ_QRZF01000004.1"/>
</dbReference>
<keyword evidence="2" id="KW-0812">Transmembrane</keyword>
<dbReference type="PANTHER" id="PTHR18964">
    <property type="entry name" value="ROK (REPRESSOR, ORF, KINASE) FAMILY"/>
    <property type="match status" value="1"/>
</dbReference>
<comment type="caution">
    <text evidence="3">The sequence shown here is derived from an EMBL/GenBank/DDBJ whole genome shotgun (WGS) entry which is preliminary data.</text>
</comment>
<accession>A0A412YCY6</accession>
<dbReference type="EMBL" id="QRZF01000004">
    <property type="protein sequence ID" value="RGV55292.1"/>
    <property type="molecule type" value="Genomic_DNA"/>
</dbReference>
<evidence type="ECO:0000313" key="4">
    <source>
        <dbReference type="Proteomes" id="UP000283850"/>
    </source>
</evidence>
<proteinExistence type="inferred from homology"/>
<gene>
    <name evidence="3" type="ORF">DWW10_06980</name>
</gene>
<dbReference type="Proteomes" id="UP000283850">
    <property type="component" value="Unassembled WGS sequence"/>
</dbReference>
<dbReference type="InterPro" id="IPR043129">
    <property type="entry name" value="ATPase_NBD"/>
</dbReference>
<dbReference type="PANTHER" id="PTHR18964:SF149">
    <property type="entry name" value="BIFUNCTIONAL UDP-N-ACETYLGLUCOSAMINE 2-EPIMERASE_N-ACETYLMANNOSAMINE KINASE"/>
    <property type="match status" value="1"/>
</dbReference>
<evidence type="ECO:0000256" key="2">
    <source>
        <dbReference type="SAM" id="Phobius"/>
    </source>
</evidence>
<dbReference type="SUPFAM" id="SSF53067">
    <property type="entry name" value="Actin-like ATPase domain"/>
    <property type="match status" value="1"/>
</dbReference>
<name>A0A412YCY6_9BACE</name>
<keyword evidence="2" id="KW-1133">Transmembrane helix</keyword>
<reference evidence="3 4" key="1">
    <citation type="submission" date="2018-08" db="EMBL/GenBank/DDBJ databases">
        <title>A genome reference for cultivated species of the human gut microbiota.</title>
        <authorList>
            <person name="Zou Y."/>
            <person name="Xue W."/>
            <person name="Luo G."/>
        </authorList>
    </citation>
    <scope>NUCLEOTIDE SEQUENCE [LARGE SCALE GENOMIC DNA]</scope>
    <source>
        <strain evidence="3 4">AF14-32</strain>
    </source>
</reference>
<comment type="similarity">
    <text evidence="1">Belongs to the ROK (NagC/XylR) family.</text>
</comment>
<dbReference type="AlphaFoldDB" id="A0A412YCY6"/>
<organism evidence="3 4">
    <name type="scientific">Bacteroides intestinalis</name>
    <dbReference type="NCBI Taxonomy" id="329854"/>
    <lineage>
        <taxon>Bacteria</taxon>
        <taxon>Pseudomonadati</taxon>
        <taxon>Bacteroidota</taxon>
        <taxon>Bacteroidia</taxon>
        <taxon>Bacteroidales</taxon>
        <taxon>Bacteroidaceae</taxon>
        <taxon>Bacteroides</taxon>
    </lineage>
</organism>